<evidence type="ECO:0000313" key="3">
    <source>
        <dbReference type="Proteomes" id="UP000249873"/>
    </source>
</evidence>
<evidence type="ECO:0000256" key="1">
    <source>
        <dbReference type="SAM" id="Phobius"/>
    </source>
</evidence>
<protein>
    <recommendedName>
        <fullName evidence="4">DUF3185 domain-containing protein</fullName>
    </recommendedName>
</protein>
<dbReference type="RefSeq" id="WP_111373794.1">
    <property type="nucleotide sequence ID" value="NZ_CP029480.1"/>
</dbReference>
<keyword evidence="1" id="KW-0812">Transmembrane</keyword>
<gene>
    <name evidence="2" type="ORF">DJ013_20510</name>
</gene>
<dbReference type="KEGG" id="als:DJ013_20510"/>
<dbReference type="OrthoDB" id="1370726at2"/>
<evidence type="ECO:0000313" key="2">
    <source>
        <dbReference type="EMBL" id="AWW00428.1"/>
    </source>
</evidence>
<proteinExistence type="predicted"/>
<reference evidence="2 3" key="1">
    <citation type="submission" date="2018-05" db="EMBL/GenBank/DDBJ databases">
        <title>Complete genome sequence of Arcticibacterium luteifluviistationis SM1504T, a cytophagaceae bacterium isolated from Arctic surface seawater.</title>
        <authorList>
            <person name="Li Y."/>
            <person name="Qin Q.-L."/>
        </authorList>
    </citation>
    <scope>NUCLEOTIDE SEQUENCE [LARGE SCALE GENOMIC DNA]</scope>
    <source>
        <strain evidence="2 3">SM1504</strain>
    </source>
</reference>
<dbReference type="EMBL" id="CP029480">
    <property type="protein sequence ID" value="AWW00428.1"/>
    <property type="molecule type" value="Genomic_DNA"/>
</dbReference>
<accession>A0A2Z4GH73</accession>
<feature type="transmembrane region" description="Helical" evidence="1">
    <location>
        <begin position="7"/>
        <end position="23"/>
    </location>
</feature>
<feature type="transmembrane region" description="Helical" evidence="1">
    <location>
        <begin position="51"/>
        <end position="69"/>
    </location>
</feature>
<dbReference type="AlphaFoldDB" id="A0A2Z4GH73"/>
<keyword evidence="3" id="KW-1185">Reference proteome</keyword>
<organism evidence="2 3">
    <name type="scientific">Arcticibacterium luteifluviistationis</name>
    <dbReference type="NCBI Taxonomy" id="1784714"/>
    <lineage>
        <taxon>Bacteria</taxon>
        <taxon>Pseudomonadati</taxon>
        <taxon>Bacteroidota</taxon>
        <taxon>Cytophagia</taxon>
        <taxon>Cytophagales</taxon>
        <taxon>Leadbetterellaceae</taxon>
        <taxon>Arcticibacterium</taxon>
    </lineage>
</organism>
<name>A0A2Z4GH73_9BACT</name>
<sequence length="72" mass="7638">MKSNKIIGILLIVGSLVLGYFGFNKVSNNDVSVEVLGLEIDASNKSGKEQGYMLLGLGLVVFVGGLYTTSKK</sequence>
<evidence type="ECO:0008006" key="4">
    <source>
        <dbReference type="Google" id="ProtNLM"/>
    </source>
</evidence>
<dbReference type="Proteomes" id="UP000249873">
    <property type="component" value="Chromosome"/>
</dbReference>
<keyword evidence="1" id="KW-1133">Transmembrane helix</keyword>
<keyword evidence="1" id="KW-0472">Membrane</keyword>